<accession>A0A2T2X495</accession>
<dbReference type="PANTHER" id="PTHR23117">
    <property type="entry name" value="GUANYLATE KINASE-RELATED"/>
    <property type="match status" value="1"/>
</dbReference>
<protein>
    <recommendedName>
        <fullName evidence="6">Guanylate kinase-like domain-containing protein</fullName>
    </recommendedName>
</protein>
<evidence type="ECO:0000313" key="7">
    <source>
        <dbReference type="EMBL" id="PSR29312.1"/>
    </source>
</evidence>
<proteinExistence type="inferred from homology"/>
<evidence type="ECO:0000256" key="2">
    <source>
        <dbReference type="ARBA" id="ARBA00005790"/>
    </source>
</evidence>
<sequence length="191" mass="21323">MTGCIFVLIGPSGVGKTTLASLAHSDGLAERIITCTTRSVRPNESPGQDYFFFTLDEFTDRERNGEFVENEWIHGYRYGVLIRELSEVLQSGHRAVISLGYGGAERLKHLWPDQVTILGILPPSSDSLRQRLKARGTQDAEMLLRLRAIDQEFHTVQALADYMVVNDQLATAYQQLQQILSVGASSLMTNH</sequence>
<dbReference type="InterPro" id="IPR027417">
    <property type="entry name" value="P-loop_NTPase"/>
</dbReference>
<dbReference type="PANTHER" id="PTHR23117:SF13">
    <property type="entry name" value="GUANYLATE KINASE"/>
    <property type="match status" value="1"/>
</dbReference>
<evidence type="ECO:0000256" key="5">
    <source>
        <dbReference type="ARBA" id="ARBA00048594"/>
    </source>
</evidence>
<comment type="similarity">
    <text evidence="2">Belongs to the guanylate kinase family.</text>
</comment>
<evidence type="ECO:0000256" key="4">
    <source>
        <dbReference type="ARBA" id="ARBA00022777"/>
    </source>
</evidence>
<evidence type="ECO:0000256" key="1">
    <source>
        <dbReference type="ARBA" id="ARBA00003531"/>
    </source>
</evidence>
<keyword evidence="4" id="KW-0418">Kinase</keyword>
<dbReference type="GO" id="GO:0005829">
    <property type="term" value="C:cytosol"/>
    <property type="evidence" value="ECO:0007669"/>
    <property type="project" value="TreeGrafter"/>
</dbReference>
<dbReference type="SUPFAM" id="SSF52540">
    <property type="entry name" value="P-loop containing nucleoside triphosphate hydrolases"/>
    <property type="match status" value="1"/>
</dbReference>
<dbReference type="GO" id="GO:0004385">
    <property type="term" value="F:GMP kinase activity"/>
    <property type="evidence" value="ECO:0007669"/>
    <property type="project" value="UniProtKB-EC"/>
</dbReference>
<dbReference type="Gene3D" id="3.30.63.10">
    <property type="entry name" value="Guanylate Kinase phosphate binding domain"/>
    <property type="match status" value="1"/>
</dbReference>
<dbReference type="EMBL" id="PXYW01000090">
    <property type="protein sequence ID" value="PSR29312.1"/>
    <property type="molecule type" value="Genomic_DNA"/>
</dbReference>
<evidence type="ECO:0000259" key="6">
    <source>
        <dbReference type="PROSITE" id="PS50052"/>
    </source>
</evidence>
<keyword evidence="3" id="KW-0808">Transferase</keyword>
<dbReference type="SMART" id="SM00072">
    <property type="entry name" value="GuKc"/>
    <property type="match status" value="1"/>
</dbReference>
<dbReference type="Proteomes" id="UP000242972">
    <property type="component" value="Unassembled WGS sequence"/>
</dbReference>
<dbReference type="CDD" id="cd00071">
    <property type="entry name" value="GMPK"/>
    <property type="match status" value="1"/>
</dbReference>
<comment type="caution">
    <text evidence="7">The sequence shown here is derived from an EMBL/GenBank/DDBJ whole genome shotgun (WGS) entry which is preliminary data.</text>
</comment>
<organism evidence="7 8">
    <name type="scientific">Sulfobacillus benefaciens</name>
    <dbReference type="NCBI Taxonomy" id="453960"/>
    <lineage>
        <taxon>Bacteria</taxon>
        <taxon>Bacillati</taxon>
        <taxon>Bacillota</taxon>
        <taxon>Clostridia</taxon>
        <taxon>Eubacteriales</taxon>
        <taxon>Clostridiales Family XVII. Incertae Sedis</taxon>
        <taxon>Sulfobacillus</taxon>
    </lineage>
</organism>
<feature type="domain" description="Guanylate kinase-like" evidence="6">
    <location>
        <begin position="3"/>
        <end position="181"/>
    </location>
</feature>
<reference evidence="7 8" key="1">
    <citation type="journal article" date="2014" name="BMC Genomics">
        <title>Comparison of environmental and isolate Sulfobacillus genomes reveals diverse carbon, sulfur, nitrogen, and hydrogen metabolisms.</title>
        <authorList>
            <person name="Justice N.B."/>
            <person name="Norman A."/>
            <person name="Brown C.T."/>
            <person name="Singh A."/>
            <person name="Thomas B.C."/>
            <person name="Banfield J.F."/>
        </authorList>
    </citation>
    <scope>NUCLEOTIDE SEQUENCE [LARGE SCALE GENOMIC DNA]</scope>
    <source>
        <strain evidence="7">AMDSBA4</strain>
    </source>
</reference>
<name>A0A2T2X495_9FIRM</name>
<evidence type="ECO:0000313" key="8">
    <source>
        <dbReference type="Proteomes" id="UP000242972"/>
    </source>
</evidence>
<comment type="catalytic activity">
    <reaction evidence="5">
        <text>GMP + ATP = GDP + ADP</text>
        <dbReference type="Rhea" id="RHEA:20780"/>
        <dbReference type="ChEBI" id="CHEBI:30616"/>
        <dbReference type="ChEBI" id="CHEBI:58115"/>
        <dbReference type="ChEBI" id="CHEBI:58189"/>
        <dbReference type="ChEBI" id="CHEBI:456216"/>
        <dbReference type="EC" id="2.7.4.8"/>
    </reaction>
</comment>
<dbReference type="InterPro" id="IPR008145">
    <property type="entry name" value="GK/Ca_channel_bsu"/>
</dbReference>
<dbReference type="Gene3D" id="3.40.50.300">
    <property type="entry name" value="P-loop containing nucleotide triphosphate hydrolases"/>
    <property type="match status" value="1"/>
</dbReference>
<dbReference type="Pfam" id="PF00625">
    <property type="entry name" value="Guanylate_kin"/>
    <property type="match status" value="1"/>
</dbReference>
<dbReference type="AlphaFoldDB" id="A0A2T2X495"/>
<gene>
    <name evidence="7" type="ORF">C7B46_18660</name>
</gene>
<dbReference type="InterPro" id="IPR008144">
    <property type="entry name" value="Guanylate_kin-like_dom"/>
</dbReference>
<comment type="function">
    <text evidence="1">Essential for recycling GMP and indirectly, cGMP.</text>
</comment>
<evidence type="ECO:0000256" key="3">
    <source>
        <dbReference type="ARBA" id="ARBA00022679"/>
    </source>
</evidence>
<dbReference type="PROSITE" id="PS50052">
    <property type="entry name" value="GUANYLATE_KINASE_2"/>
    <property type="match status" value="1"/>
</dbReference>